<evidence type="ECO:0000313" key="4">
    <source>
        <dbReference type="Proteomes" id="UP001596142"/>
    </source>
</evidence>
<name>A0ABW0YMA3_9BACI</name>
<sequence length="196" mass="22275">MNNWNNNNWNGNGWDNNWNNNPGSHHAMGDMKQLCQQHIGQHVALQTADHQMFNGIIENVDDENVYLSVPEYDETDMMHMQQMMHQPHMMPEMHQQMMPYGGMQPGQHMPTQHIPTHMMQQPAGSGCGCGTRNASPGAEEQRQFIGPYGGGYGFGGYPYGWYGRPPFFPRPRRFQRLILPLAALVALSALPGFGYW</sequence>
<evidence type="ECO:0000256" key="1">
    <source>
        <dbReference type="SAM" id="MobiDB-lite"/>
    </source>
</evidence>
<reference evidence="4" key="1">
    <citation type="journal article" date="2019" name="Int. J. Syst. Evol. Microbiol.">
        <title>The Global Catalogue of Microorganisms (GCM) 10K type strain sequencing project: providing services to taxonomists for standard genome sequencing and annotation.</title>
        <authorList>
            <consortium name="The Broad Institute Genomics Platform"/>
            <consortium name="The Broad Institute Genome Sequencing Center for Infectious Disease"/>
            <person name="Wu L."/>
            <person name="Ma J."/>
        </authorList>
    </citation>
    <scope>NUCLEOTIDE SEQUENCE [LARGE SCALE GENOMIC DNA]</scope>
    <source>
        <strain evidence="4">CECT 7184</strain>
    </source>
</reference>
<feature type="compositionally biased region" description="Low complexity" evidence="1">
    <location>
        <begin position="1"/>
        <end position="21"/>
    </location>
</feature>
<keyword evidence="2" id="KW-0472">Membrane</keyword>
<keyword evidence="2" id="KW-1133">Transmembrane helix</keyword>
<keyword evidence="2" id="KW-0812">Transmembrane</keyword>
<accession>A0ABW0YMA3</accession>
<feature type="region of interest" description="Disordered" evidence="1">
    <location>
        <begin position="1"/>
        <end position="25"/>
    </location>
</feature>
<keyword evidence="4" id="KW-1185">Reference proteome</keyword>
<gene>
    <name evidence="3" type="ORF">ACFPU1_12350</name>
</gene>
<evidence type="ECO:0000313" key="3">
    <source>
        <dbReference type="EMBL" id="MFC5713575.1"/>
    </source>
</evidence>
<protein>
    <submittedName>
        <fullName evidence="3">Uncharacterized protein</fullName>
    </submittedName>
</protein>
<dbReference type="RefSeq" id="WP_385941527.1">
    <property type="nucleotide sequence ID" value="NZ_JBHSOZ010000005.1"/>
</dbReference>
<organism evidence="3 4">
    <name type="scientific">Thalassorhabdus alkalitolerans</name>
    <dbReference type="NCBI Taxonomy" id="2282697"/>
    <lineage>
        <taxon>Bacteria</taxon>
        <taxon>Bacillati</taxon>
        <taxon>Bacillota</taxon>
        <taxon>Bacilli</taxon>
        <taxon>Bacillales</taxon>
        <taxon>Bacillaceae</taxon>
        <taxon>Thalassorhabdus</taxon>
    </lineage>
</organism>
<proteinExistence type="predicted"/>
<evidence type="ECO:0000256" key="2">
    <source>
        <dbReference type="SAM" id="Phobius"/>
    </source>
</evidence>
<dbReference type="EMBL" id="JBHSOZ010000005">
    <property type="protein sequence ID" value="MFC5713575.1"/>
    <property type="molecule type" value="Genomic_DNA"/>
</dbReference>
<feature type="transmembrane region" description="Helical" evidence="2">
    <location>
        <begin position="177"/>
        <end position="195"/>
    </location>
</feature>
<dbReference type="Proteomes" id="UP001596142">
    <property type="component" value="Unassembled WGS sequence"/>
</dbReference>
<comment type="caution">
    <text evidence="3">The sequence shown here is derived from an EMBL/GenBank/DDBJ whole genome shotgun (WGS) entry which is preliminary data.</text>
</comment>